<dbReference type="RefSeq" id="XP_009496070.1">
    <property type="nucleotide sequence ID" value="XM_009497795.1"/>
</dbReference>
<feature type="binding site" evidence="7">
    <location>
        <position position="138"/>
    </location>
    <ligand>
        <name>S-adenosyl-L-methionine</name>
        <dbReference type="ChEBI" id="CHEBI:59789"/>
    </ligand>
</feature>
<dbReference type="InterPro" id="IPR029063">
    <property type="entry name" value="SAM-dependent_MTases_sf"/>
</dbReference>
<dbReference type="FunFam" id="3.40.50.150:FF:000007">
    <property type="entry name" value="rRNA adenine N(6)-methyltransferase"/>
    <property type="match status" value="1"/>
</dbReference>
<dbReference type="PROSITE" id="PS01131">
    <property type="entry name" value="RRNA_A_DIMETH"/>
    <property type="match status" value="1"/>
</dbReference>
<dbReference type="Gene3D" id="1.10.8.480">
    <property type="match status" value="1"/>
</dbReference>
<feature type="binding site" evidence="7">
    <location>
        <position position="62"/>
    </location>
    <ligand>
        <name>S-adenosyl-L-methionine</name>
        <dbReference type="ChEBI" id="CHEBI:59789"/>
    </ligand>
</feature>
<dbReference type="GeneID" id="20528652"/>
<evidence type="ECO:0000313" key="11">
    <source>
        <dbReference type="Proteomes" id="UP000030693"/>
    </source>
</evidence>
<feature type="binding site" evidence="7">
    <location>
        <position position="64"/>
    </location>
    <ligand>
        <name>S-adenosyl-L-methionine</name>
        <dbReference type="ChEBI" id="CHEBI:59789"/>
    </ligand>
</feature>
<evidence type="ECO:0000256" key="7">
    <source>
        <dbReference type="PROSITE-ProRule" id="PRU01026"/>
    </source>
</evidence>
<keyword evidence="1 8" id="KW-0698">rRNA processing</keyword>
<evidence type="ECO:0000256" key="3">
    <source>
        <dbReference type="ARBA" id="ARBA00022679"/>
    </source>
</evidence>
<evidence type="ECO:0000256" key="1">
    <source>
        <dbReference type="ARBA" id="ARBA00022552"/>
    </source>
</evidence>
<sequence length="340" mass="36934">MSRMRSSVTRGSASANLPATIGIAASGTAAGRASGVVSAAASGQDNTPRSLGPKLNKDFGQHLLKNPLVVNGIIAKADVRATDHVLEIGPGTGNMTVKLLEAAKKVTVVEVDPRMAAELRKRLQGHPHEHKLHIILGDAMKVELPAFDVCVANLPYQISSGITFKLLLHRPQFRVALLMYQREFALRLVAKPGDELYCRLSVNTQLLSKTTHAMKVGRNNFRPPPKVESSVVRIEPICPPPPINFTEWDGLLRIAFARKNKLISSNFKVDSVLAMLEANYRAFASVSGKSVDGLDKEKIKDLVTDIIDKAGLSDARAGKMDLDDYMKLLVAFNEAGIHFA</sequence>
<feature type="binding site" evidence="7">
    <location>
        <position position="89"/>
    </location>
    <ligand>
        <name>S-adenosyl-L-methionine</name>
        <dbReference type="ChEBI" id="CHEBI:59789"/>
    </ligand>
</feature>
<evidence type="ECO:0000256" key="8">
    <source>
        <dbReference type="RuleBase" id="RU362106"/>
    </source>
</evidence>
<keyword evidence="4 7" id="KW-0949">S-adenosyl-L-methionine</keyword>
<dbReference type="OMA" id="GMFQKEV"/>
<dbReference type="GO" id="GO:0003723">
    <property type="term" value="F:RNA binding"/>
    <property type="evidence" value="ECO:0007669"/>
    <property type="project" value="UniProtKB-UniRule"/>
</dbReference>
<dbReference type="EC" id="2.1.1.-" evidence="8"/>
<evidence type="ECO:0000313" key="10">
    <source>
        <dbReference type="EMBL" id="KCV69505.1"/>
    </source>
</evidence>
<dbReference type="Proteomes" id="UP000030693">
    <property type="component" value="Unassembled WGS sequence"/>
</dbReference>
<dbReference type="GO" id="GO:0000179">
    <property type="term" value="F:rRNA (adenine-N6,N6-)-dimethyltransferase activity"/>
    <property type="evidence" value="ECO:0007669"/>
    <property type="project" value="UniProtKB-UniRule"/>
</dbReference>
<dbReference type="eggNOG" id="KOG0820">
    <property type="taxonomic scope" value="Eukaryota"/>
</dbReference>
<keyword evidence="11" id="KW-1185">Reference proteome</keyword>
<accession>A0A058Z5J1</accession>
<dbReference type="STRING" id="691883.A0A058Z5J1"/>
<keyword evidence="5 7" id="KW-0694">RNA-binding</keyword>
<dbReference type="AlphaFoldDB" id="A0A058Z5J1"/>
<dbReference type="NCBIfam" id="TIGR00755">
    <property type="entry name" value="ksgA"/>
    <property type="match status" value="1"/>
</dbReference>
<protein>
    <recommendedName>
        <fullName evidence="8">rRNA adenine N(6)-methyltransferase</fullName>
        <ecNumber evidence="8">2.1.1.-</ecNumber>
    </recommendedName>
</protein>
<feature type="binding site" evidence="7">
    <location>
        <position position="110"/>
    </location>
    <ligand>
        <name>S-adenosyl-L-methionine</name>
        <dbReference type="ChEBI" id="CHEBI:59789"/>
    </ligand>
</feature>
<keyword evidence="2 7" id="KW-0489">Methyltransferase</keyword>
<evidence type="ECO:0000259" key="9">
    <source>
        <dbReference type="SMART" id="SM00650"/>
    </source>
</evidence>
<keyword evidence="3 7" id="KW-0808">Transferase</keyword>
<organism evidence="10">
    <name type="scientific">Fonticula alba</name>
    <name type="common">Slime mold</name>
    <dbReference type="NCBI Taxonomy" id="691883"/>
    <lineage>
        <taxon>Eukaryota</taxon>
        <taxon>Rotosphaerida</taxon>
        <taxon>Fonticulaceae</taxon>
        <taxon>Fonticula</taxon>
    </lineage>
</organism>
<dbReference type="InterPro" id="IPR001737">
    <property type="entry name" value="KsgA/Erm"/>
</dbReference>
<dbReference type="PANTHER" id="PTHR11727">
    <property type="entry name" value="DIMETHYLADENOSINE TRANSFERASE"/>
    <property type="match status" value="1"/>
</dbReference>
<feature type="domain" description="Ribosomal RNA adenine methylase transferase N-terminal" evidence="9">
    <location>
        <begin position="69"/>
        <end position="238"/>
    </location>
</feature>
<dbReference type="EMBL" id="KB932206">
    <property type="protein sequence ID" value="KCV69505.1"/>
    <property type="molecule type" value="Genomic_DNA"/>
</dbReference>
<dbReference type="OrthoDB" id="74991at2759"/>
<dbReference type="SUPFAM" id="SSF53335">
    <property type="entry name" value="S-adenosyl-L-methionine-dependent methyltransferases"/>
    <property type="match status" value="1"/>
</dbReference>
<evidence type="ECO:0000256" key="6">
    <source>
        <dbReference type="ARBA" id="ARBA00061109"/>
    </source>
</evidence>
<dbReference type="InterPro" id="IPR020596">
    <property type="entry name" value="rRNA_Ade_Mease_Trfase_CS"/>
</dbReference>
<reference evidence="10" key="1">
    <citation type="submission" date="2013-04" db="EMBL/GenBank/DDBJ databases">
        <title>The Genome Sequence of Fonticula alba ATCC 38817.</title>
        <authorList>
            <consortium name="The Broad Institute Genomics Platform"/>
            <person name="Russ C."/>
            <person name="Cuomo C."/>
            <person name="Burger G."/>
            <person name="Gray M.W."/>
            <person name="Holland P.W.H."/>
            <person name="King N."/>
            <person name="Lang F.B.F."/>
            <person name="Roger A.J."/>
            <person name="Ruiz-Trillo I."/>
            <person name="Brown M."/>
            <person name="Walker B."/>
            <person name="Young S."/>
            <person name="Zeng Q."/>
            <person name="Gargeya S."/>
            <person name="Fitzgerald M."/>
            <person name="Haas B."/>
            <person name="Abouelleil A."/>
            <person name="Allen A.W."/>
            <person name="Alvarado L."/>
            <person name="Arachchi H.M."/>
            <person name="Berlin A.M."/>
            <person name="Chapman S.B."/>
            <person name="Gainer-Dewar J."/>
            <person name="Goldberg J."/>
            <person name="Griggs A."/>
            <person name="Gujja S."/>
            <person name="Hansen M."/>
            <person name="Howarth C."/>
            <person name="Imamovic A."/>
            <person name="Ireland A."/>
            <person name="Larimer J."/>
            <person name="McCowan C."/>
            <person name="Murphy C."/>
            <person name="Pearson M."/>
            <person name="Poon T.W."/>
            <person name="Priest M."/>
            <person name="Roberts A."/>
            <person name="Saif S."/>
            <person name="Shea T."/>
            <person name="Sisk P."/>
            <person name="Sykes S."/>
            <person name="Wortman J."/>
            <person name="Nusbaum C."/>
            <person name="Birren B."/>
        </authorList>
    </citation>
    <scope>NUCLEOTIDE SEQUENCE [LARGE SCALE GENOMIC DNA]</scope>
    <source>
        <strain evidence="10">ATCC 38817</strain>
    </source>
</reference>
<evidence type="ECO:0000256" key="5">
    <source>
        <dbReference type="ARBA" id="ARBA00022884"/>
    </source>
</evidence>
<dbReference type="PANTHER" id="PTHR11727:SF7">
    <property type="entry name" value="DIMETHYLADENOSINE TRANSFERASE-RELATED"/>
    <property type="match status" value="1"/>
</dbReference>
<comment type="similarity">
    <text evidence="6 7 8">Belongs to the class I-like SAM-binding methyltransferase superfamily. rRNA adenine N(6)-methyltransferase family.</text>
</comment>
<evidence type="ECO:0000256" key="2">
    <source>
        <dbReference type="ARBA" id="ARBA00022603"/>
    </source>
</evidence>
<dbReference type="PROSITE" id="PS51689">
    <property type="entry name" value="SAM_RNA_A_N6_MT"/>
    <property type="match status" value="1"/>
</dbReference>
<dbReference type="HAMAP" id="MF_00607">
    <property type="entry name" value="16SrRNA_methyltr_A"/>
    <property type="match status" value="1"/>
</dbReference>
<evidence type="ECO:0000256" key="4">
    <source>
        <dbReference type="ARBA" id="ARBA00022691"/>
    </source>
</evidence>
<feature type="binding site" evidence="7">
    <location>
        <position position="153"/>
    </location>
    <ligand>
        <name>S-adenosyl-L-methionine</name>
        <dbReference type="ChEBI" id="CHEBI:59789"/>
    </ligand>
</feature>
<dbReference type="Gene3D" id="3.40.50.150">
    <property type="entry name" value="Vaccinia Virus protein VP39"/>
    <property type="match status" value="1"/>
</dbReference>
<dbReference type="SMART" id="SM00650">
    <property type="entry name" value="rADc"/>
    <property type="match status" value="1"/>
</dbReference>
<dbReference type="Pfam" id="PF00398">
    <property type="entry name" value="RrnaAD"/>
    <property type="match status" value="1"/>
</dbReference>
<proteinExistence type="inferred from homology"/>
<dbReference type="InterPro" id="IPR020598">
    <property type="entry name" value="rRNA_Ade_methylase_Trfase_N"/>
</dbReference>
<gene>
    <name evidence="10" type="ORF">H696_03927</name>
</gene>
<dbReference type="InterPro" id="IPR011530">
    <property type="entry name" value="rRNA_adenine_dimethylase"/>
</dbReference>
<dbReference type="CDD" id="cd02440">
    <property type="entry name" value="AdoMet_MTases"/>
    <property type="match status" value="1"/>
</dbReference>
<name>A0A058Z5J1_FONAL</name>